<proteinExistence type="predicted"/>
<dbReference type="SUPFAM" id="SSF52172">
    <property type="entry name" value="CheY-like"/>
    <property type="match status" value="1"/>
</dbReference>
<dbReference type="Gene3D" id="3.40.50.2300">
    <property type="match status" value="1"/>
</dbReference>
<keyword evidence="1 4" id="KW-0238">DNA-binding</keyword>
<evidence type="ECO:0000256" key="1">
    <source>
        <dbReference type="ARBA" id="ARBA00023125"/>
    </source>
</evidence>
<accession>A0A6J5CJB1</accession>
<dbReference type="GO" id="GO:0000160">
    <property type="term" value="P:phosphorelay signal transduction system"/>
    <property type="evidence" value="ECO:0007669"/>
    <property type="project" value="InterPro"/>
</dbReference>
<sequence>MNSRLNHPALRVFLVDDAHPVRRRMAALFGALEGVEIVGEAEEPGAALAGIEACAADLVVTELGLNGGTGLELLASLAQRLPHVIAMVLTNRSGAGFRHACLTGGAHYFFDKTREFELARATVQRIAGQHQARAAVLQSGAHHV</sequence>
<dbReference type="GO" id="GO:0003677">
    <property type="term" value="F:DNA binding"/>
    <property type="evidence" value="ECO:0007669"/>
    <property type="project" value="UniProtKB-KW"/>
</dbReference>
<dbReference type="InterPro" id="IPR039420">
    <property type="entry name" value="WalR-like"/>
</dbReference>
<dbReference type="Proteomes" id="UP000494249">
    <property type="component" value="Unassembled WGS sequence"/>
</dbReference>
<comment type="caution">
    <text evidence="2">Lacks conserved residue(s) required for the propagation of feature annotation.</text>
</comment>
<dbReference type="RefSeq" id="WP_028361717.1">
    <property type="nucleotide sequence ID" value="NZ_CADFGL010000053.1"/>
</dbReference>
<organism evidence="4 5">
    <name type="scientific">Paraburkholderia phenoliruptrix</name>
    <dbReference type="NCBI Taxonomy" id="252970"/>
    <lineage>
        <taxon>Bacteria</taxon>
        <taxon>Pseudomonadati</taxon>
        <taxon>Pseudomonadota</taxon>
        <taxon>Betaproteobacteria</taxon>
        <taxon>Burkholderiales</taxon>
        <taxon>Burkholderiaceae</taxon>
        <taxon>Paraburkholderia</taxon>
    </lineage>
</organism>
<dbReference type="EMBL" id="CADIKB010000057">
    <property type="protein sequence ID" value="CAB3737935.1"/>
    <property type="molecule type" value="Genomic_DNA"/>
</dbReference>
<dbReference type="PANTHER" id="PTHR43214">
    <property type="entry name" value="TWO-COMPONENT RESPONSE REGULATOR"/>
    <property type="match status" value="1"/>
</dbReference>
<name>A0A6J5CJB1_9BURK</name>
<evidence type="ECO:0000313" key="5">
    <source>
        <dbReference type="Proteomes" id="UP000494249"/>
    </source>
</evidence>
<feature type="domain" description="Response regulatory" evidence="3">
    <location>
        <begin position="11"/>
        <end position="127"/>
    </location>
</feature>
<dbReference type="AlphaFoldDB" id="A0A6J5CJB1"/>
<dbReference type="InterPro" id="IPR011006">
    <property type="entry name" value="CheY-like_superfamily"/>
</dbReference>
<dbReference type="PROSITE" id="PS50110">
    <property type="entry name" value="RESPONSE_REGULATORY"/>
    <property type="match status" value="1"/>
</dbReference>
<dbReference type="Pfam" id="PF00072">
    <property type="entry name" value="Response_reg"/>
    <property type="match status" value="1"/>
</dbReference>
<dbReference type="InterPro" id="IPR001789">
    <property type="entry name" value="Sig_transdc_resp-reg_receiver"/>
</dbReference>
<evidence type="ECO:0000256" key="2">
    <source>
        <dbReference type="PROSITE-ProRule" id="PRU00169"/>
    </source>
</evidence>
<protein>
    <submittedName>
        <fullName evidence="4">DNA-binding transcriptional activator DevR/DosR</fullName>
    </submittedName>
</protein>
<evidence type="ECO:0000259" key="3">
    <source>
        <dbReference type="PROSITE" id="PS50110"/>
    </source>
</evidence>
<gene>
    <name evidence="4" type="primary">devR</name>
    <name evidence="4" type="ORF">LMG22037_06195</name>
</gene>
<dbReference type="SMART" id="SM00448">
    <property type="entry name" value="REC"/>
    <property type="match status" value="1"/>
</dbReference>
<reference evidence="4 5" key="1">
    <citation type="submission" date="2020-04" db="EMBL/GenBank/DDBJ databases">
        <authorList>
            <person name="De Canck E."/>
        </authorList>
    </citation>
    <scope>NUCLEOTIDE SEQUENCE [LARGE SCALE GENOMIC DNA]</scope>
    <source>
        <strain evidence="4 5">LMG 22037</strain>
    </source>
</reference>
<evidence type="ECO:0000313" key="4">
    <source>
        <dbReference type="EMBL" id="CAB3737935.1"/>
    </source>
</evidence>